<comment type="caution">
    <text evidence="9">The sequence shown here is derived from an EMBL/GenBank/DDBJ whole genome shotgun (WGS) entry which is preliminary data.</text>
</comment>
<reference evidence="9 10" key="1">
    <citation type="submission" date="2018-03" db="EMBL/GenBank/DDBJ databases">
        <title>Mesoflavibacter sp. HG37 and Mesoflavibacter sp. HG96 sp.nov., two marine bacteria isolated from seawater of Western Pacific Ocean.</title>
        <authorList>
            <person name="Cheng H."/>
            <person name="Wu Y.-H."/>
            <person name="Guo L.-L."/>
            <person name="Xu X.-W."/>
        </authorList>
    </citation>
    <scope>NUCLEOTIDE SEQUENCE [LARGE SCALE GENOMIC DNA]</scope>
    <source>
        <strain evidence="9 10">KCTC 32269</strain>
    </source>
</reference>
<feature type="region of interest" description="Domain III" evidence="6">
    <location>
        <begin position="144"/>
        <end position="193"/>
    </location>
</feature>
<dbReference type="InterPro" id="IPR010994">
    <property type="entry name" value="RuvA_2-like"/>
</dbReference>
<evidence type="ECO:0000259" key="7">
    <source>
        <dbReference type="Pfam" id="PF01330"/>
    </source>
</evidence>
<dbReference type="AlphaFoldDB" id="A0A2T1NDX1"/>
<evidence type="ECO:0000313" key="9">
    <source>
        <dbReference type="EMBL" id="PSG90643.1"/>
    </source>
</evidence>
<dbReference type="Pfam" id="PF01330">
    <property type="entry name" value="RuvA_N"/>
    <property type="match status" value="1"/>
</dbReference>
<dbReference type="Pfam" id="PF07499">
    <property type="entry name" value="RuvA_C"/>
    <property type="match status" value="1"/>
</dbReference>
<dbReference type="InterPro" id="IPR000085">
    <property type="entry name" value="RuvA"/>
</dbReference>
<comment type="subunit">
    <text evidence="6">Homotetramer. Forms an RuvA(8)-RuvB(12)-Holliday junction (HJ) complex. HJ DNA is sandwiched between 2 RuvA tetramers; dsDNA enters through RuvA and exits via RuvB. An RuvB hexamer assembles on each DNA strand where it exits the tetramer. Each RuvB hexamer is contacted by two RuvA subunits (via domain III) on 2 adjacent RuvB subunits; this complex drives branch migration. In the full resolvosome a probable DNA-RuvA(4)-RuvB(12)-RuvC(2) complex forms which resolves the HJ.</text>
</comment>
<proteinExistence type="inferred from homology"/>
<evidence type="ECO:0000256" key="4">
    <source>
        <dbReference type="ARBA" id="ARBA00023172"/>
    </source>
</evidence>
<dbReference type="Pfam" id="PF14520">
    <property type="entry name" value="HHH_5"/>
    <property type="match status" value="1"/>
</dbReference>
<evidence type="ECO:0000256" key="1">
    <source>
        <dbReference type="ARBA" id="ARBA00022490"/>
    </source>
</evidence>
<dbReference type="Gene3D" id="2.40.50.140">
    <property type="entry name" value="Nucleic acid-binding proteins"/>
    <property type="match status" value="1"/>
</dbReference>
<dbReference type="GO" id="GO:0005737">
    <property type="term" value="C:cytoplasm"/>
    <property type="evidence" value="ECO:0007669"/>
    <property type="project" value="UniProtKB-SubCell"/>
</dbReference>
<dbReference type="Gene3D" id="1.10.150.20">
    <property type="entry name" value="5' to 3' exonuclease, C-terminal subdomain"/>
    <property type="match status" value="1"/>
</dbReference>
<dbReference type="GO" id="GO:0005524">
    <property type="term" value="F:ATP binding"/>
    <property type="evidence" value="ECO:0007669"/>
    <property type="project" value="InterPro"/>
</dbReference>
<dbReference type="SUPFAM" id="SSF47781">
    <property type="entry name" value="RuvA domain 2-like"/>
    <property type="match status" value="1"/>
</dbReference>
<comment type="subcellular location">
    <subcellularLocation>
        <location evidence="6">Cytoplasm</location>
    </subcellularLocation>
</comment>
<keyword evidence="1 6" id="KW-0963">Cytoplasm</keyword>
<comment type="function">
    <text evidence="6">The RuvA-RuvB-RuvC complex processes Holliday junction (HJ) DNA during genetic recombination and DNA repair, while the RuvA-RuvB complex plays an important role in the rescue of blocked DNA replication forks via replication fork reversal (RFR). RuvA specifically binds to HJ cruciform DNA, conferring on it an open structure. The RuvB hexamer acts as an ATP-dependent pump, pulling dsDNA into and through the RuvAB complex. HJ branch migration allows RuvC to scan DNA until it finds its consensus sequence, where it cleaves and resolves the cruciform DNA.</text>
</comment>
<name>A0A2T1NDX1_9FLAO</name>
<dbReference type="CDD" id="cd14332">
    <property type="entry name" value="UBA_RuvA_C"/>
    <property type="match status" value="1"/>
</dbReference>
<feature type="domain" description="DNA helicase Holliday junction RuvA type" evidence="7">
    <location>
        <begin position="1"/>
        <end position="61"/>
    </location>
</feature>
<gene>
    <name evidence="6" type="primary">ruvA</name>
    <name evidence="9" type="ORF">C7H52_05005</name>
</gene>
<dbReference type="InterPro" id="IPR011114">
    <property type="entry name" value="RuvA_C"/>
</dbReference>
<dbReference type="InterPro" id="IPR013849">
    <property type="entry name" value="DNA_helicase_Holl-junc_RuvA_I"/>
</dbReference>
<sequence length="193" mass="21363">MITHLKGKLAEKNPTHVVIDCNGIGYFVNISLHTYSKLSDNETIKLYTHLQVKEDAHTLYGFSSLAEREIFRLLISVSGIGTNTARTMLSSLSPKQVREGIATEDVALIQSIKGIGLKTAQRVIIDLKDKILKIYDIDEVSVKESNTNKEEALSALEVLGFNKKQAEKALDKIVATQPESSVEQLIKLALKNL</sequence>
<accession>A0A2T1NDX1</accession>
<comment type="caution">
    <text evidence="6">Lacks conserved residue(s) required for the propagation of feature annotation.</text>
</comment>
<evidence type="ECO:0000259" key="8">
    <source>
        <dbReference type="Pfam" id="PF07499"/>
    </source>
</evidence>
<evidence type="ECO:0000256" key="2">
    <source>
        <dbReference type="ARBA" id="ARBA00022763"/>
    </source>
</evidence>
<dbReference type="RefSeq" id="WP_106462784.1">
    <property type="nucleotide sequence ID" value="NZ_PXOQ01000007.1"/>
</dbReference>
<dbReference type="SUPFAM" id="SSF46929">
    <property type="entry name" value="DNA helicase RuvA subunit, C-terminal domain"/>
    <property type="match status" value="1"/>
</dbReference>
<dbReference type="InterPro" id="IPR012340">
    <property type="entry name" value="NA-bd_OB-fold"/>
</dbReference>
<dbReference type="EMBL" id="PXOQ01000007">
    <property type="protein sequence ID" value="PSG90643.1"/>
    <property type="molecule type" value="Genomic_DNA"/>
</dbReference>
<dbReference type="SUPFAM" id="SSF50249">
    <property type="entry name" value="Nucleic acid-binding proteins"/>
    <property type="match status" value="1"/>
</dbReference>
<dbReference type="GO" id="GO:0000400">
    <property type="term" value="F:four-way junction DNA binding"/>
    <property type="evidence" value="ECO:0007669"/>
    <property type="project" value="UniProtKB-UniRule"/>
</dbReference>
<keyword evidence="3 6" id="KW-0238">DNA-binding</keyword>
<feature type="domain" description="Holliday junction DNA helicase RuvA C-terminal" evidence="8">
    <location>
        <begin position="149"/>
        <end position="193"/>
    </location>
</feature>
<organism evidence="9 10">
    <name type="scientific">Aurantibacter aestuarii</name>
    <dbReference type="NCBI Taxonomy" id="1266046"/>
    <lineage>
        <taxon>Bacteria</taxon>
        <taxon>Pseudomonadati</taxon>
        <taxon>Bacteroidota</taxon>
        <taxon>Flavobacteriia</taxon>
        <taxon>Flavobacteriales</taxon>
        <taxon>Flavobacteriaceae</taxon>
        <taxon>Aurantibacter</taxon>
    </lineage>
</organism>
<protein>
    <recommendedName>
        <fullName evidence="6">Holliday junction branch migration complex subunit RuvA</fullName>
    </recommendedName>
</protein>
<dbReference type="GO" id="GO:0009379">
    <property type="term" value="C:Holliday junction helicase complex"/>
    <property type="evidence" value="ECO:0007669"/>
    <property type="project" value="InterPro"/>
</dbReference>
<comment type="domain">
    <text evidence="6">Has three domains with a flexible linker between the domains II and III and assumes an 'L' shape. Domain III is highly mobile and contacts RuvB.</text>
</comment>
<keyword evidence="4 6" id="KW-0233">DNA recombination</keyword>
<keyword evidence="2 6" id="KW-0227">DNA damage</keyword>
<evidence type="ECO:0000256" key="3">
    <source>
        <dbReference type="ARBA" id="ARBA00023125"/>
    </source>
</evidence>
<dbReference type="OrthoDB" id="5293449at2"/>
<evidence type="ECO:0000313" key="10">
    <source>
        <dbReference type="Proteomes" id="UP000238426"/>
    </source>
</evidence>
<dbReference type="GO" id="GO:0048476">
    <property type="term" value="C:Holliday junction resolvase complex"/>
    <property type="evidence" value="ECO:0007669"/>
    <property type="project" value="UniProtKB-UniRule"/>
</dbReference>
<evidence type="ECO:0000256" key="6">
    <source>
        <dbReference type="HAMAP-Rule" id="MF_00031"/>
    </source>
</evidence>
<dbReference type="Gene3D" id="1.10.8.10">
    <property type="entry name" value="DNA helicase RuvA subunit, C-terminal domain"/>
    <property type="match status" value="1"/>
</dbReference>
<dbReference type="GO" id="GO:0009378">
    <property type="term" value="F:four-way junction helicase activity"/>
    <property type="evidence" value="ECO:0007669"/>
    <property type="project" value="InterPro"/>
</dbReference>
<keyword evidence="10" id="KW-1185">Reference proteome</keyword>
<keyword evidence="5 6" id="KW-0234">DNA repair</keyword>
<comment type="similarity">
    <text evidence="6">Belongs to the RuvA family.</text>
</comment>
<dbReference type="InterPro" id="IPR036267">
    <property type="entry name" value="RuvA_C_sf"/>
</dbReference>
<dbReference type="GO" id="GO:0006310">
    <property type="term" value="P:DNA recombination"/>
    <property type="evidence" value="ECO:0007669"/>
    <property type="project" value="UniProtKB-UniRule"/>
</dbReference>
<dbReference type="Proteomes" id="UP000238426">
    <property type="component" value="Unassembled WGS sequence"/>
</dbReference>
<dbReference type="HAMAP" id="MF_00031">
    <property type="entry name" value="DNA_HJ_migration_RuvA"/>
    <property type="match status" value="1"/>
</dbReference>
<dbReference type="GO" id="GO:0006281">
    <property type="term" value="P:DNA repair"/>
    <property type="evidence" value="ECO:0007669"/>
    <property type="project" value="UniProtKB-UniRule"/>
</dbReference>
<dbReference type="NCBIfam" id="TIGR00084">
    <property type="entry name" value="ruvA"/>
    <property type="match status" value="1"/>
</dbReference>
<evidence type="ECO:0000256" key="5">
    <source>
        <dbReference type="ARBA" id="ARBA00023204"/>
    </source>
</evidence>